<comment type="caution">
    <text evidence="1">The sequence shown here is derived from an EMBL/GenBank/DDBJ whole genome shotgun (WGS) entry which is preliminary data.</text>
</comment>
<sequence length="321" mass="36125">MGPVQVIIHNATGLSRMILTPKMFLIPVVSLCAGISVFKVLQRINAYYSFWSLNNYVDDQSWDWTKEVILITGGSGGIGADMARRFAQRGIKVAIWDIAAPAPNLLENACVKYYHVDVTSDKMVVETAKQMRAEVGDPSILINNAGIAIAKTIVEETTEQRKRQFDVNVFAQMRMVQEFLPAMSKRNHGHIVTMASASSFISTTQLTTYASSKASVMAFHEGLGQELRMRYNARRVRTTIVYPHFVRTAMVEKLTTLHDFPELLLDPKYVGEAVVDQVLTGYAGRVILPPSNAWLARLRALPPWYMYRIHSLDPDVYKPRN</sequence>
<gene>
    <name evidence="1" type="ORF">BDR25DRAFT_296819</name>
</gene>
<reference evidence="1" key="1">
    <citation type="journal article" date="2020" name="Stud. Mycol.">
        <title>101 Dothideomycetes genomes: a test case for predicting lifestyles and emergence of pathogens.</title>
        <authorList>
            <person name="Haridas S."/>
            <person name="Albert R."/>
            <person name="Binder M."/>
            <person name="Bloem J."/>
            <person name="Labutti K."/>
            <person name="Salamov A."/>
            <person name="Andreopoulos B."/>
            <person name="Baker S."/>
            <person name="Barry K."/>
            <person name="Bills G."/>
            <person name="Bluhm B."/>
            <person name="Cannon C."/>
            <person name="Castanera R."/>
            <person name="Culley D."/>
            <person name="Daum C."/>
            <person name="Ezra D."/>
            <person name="Gonzalez J."/>
            <person name="Henrissat B."/>
            <person name="Kuo A."/>
            <person name="Liang C."/>
            <person name="Lipzen A."/>
            <person name="Lutzoni F."/>
            <person name="Magnuson J."/>
            <person name="Mondo S."/>
            <person name="Nolan M."/>
            <person name="Ohm R."/>
            <person name="Pangilinan J."/>
            <person name="Park H.-J."/>
            <person name="Ramirez L."/>
            <person name="Alfaro M."/>
            <person name="Sun H."/>
            <person name="Tritt A."/>
            <person name="Yoshinaga Y."/>
            <person name="Zwiers L.-H."/>
            <person name="Turgeon B."/>
            <person name="Goodwin S."/>
            <person name="Spatafora J."/>
            <person name="Crous P."/>
            <person name="Grigoriev I."/>
        </authorList>
    </citation>
    <scope>NUCLEOTIDE SEQUENCE</scope>
    <source>
        <strain evidence="1">ATCC 200398</strain>
    </source>
</reference>
<organism evidence="1 2">
    <name type="scientific">Lindgomyces ingoldianus</name>
    <dbReference type="NCBI Taxonomy" id="673940"/>
    <lineage>
        <taxon>Eukaryota</taxon>
        <taxon>Fungi</taxon>
        <taxon>Dikarya</taxon>
        <taxon>Ascomycota</taxon>
        <taxon>Pezizomycotina</taxon>
        <taxon>Dothideomycetes</taxon>
        <taxon>Pleosporomycetidae</taxon>
        <taxon>Pleosporales</taxon>
        <taxon>Lindgomycetaceae</taxon>
        <taxon>Lindgomyces</taxon>
    </lineage>
</organism>
<protein>
    <submittedName>
        <fullName evidence="1">Short chain dehydrogenase/reductase-like protein</fullName>
    </submittedName>
</protein>
<evidence type="ECO:0000313" key="1">
    <source>
        <dbReference type="EMBL" id="KAF2464419.1"/>
    </source>
</evidence>
<dbReference type="Proteomes" id="UP000799755">
    <property type="component" value="Unassembled WGS sequence"/>
</dbReference>
<keyword evidence="2" id="KW-1185">Reference proteome</keyword>
<proteinExistence type="predicted"/>
<accession>A0ACB6QBR5</accession>
<dbReference type="EMBL" id="MU003537">
    <property type="protein sequence ID" value="KAF2464419.1"/>
    <property type="molecule type" value="Genomic_DNA"/>
</dbReference>
<name>A0ACB6QBR5_9PLEO</name>
<evidence type="ECO:0000313" key="2">
    <source>
        <dbReference type="Proteomes" id="UP000799755"/>
    </source>
</evidence>